<proteinExistence type="predicted"/>
<dbReference type="STRING" id="649638.Trad_2346"/>
<dbReference type="KEGG" id="tra:Trad_2346"/>
<sequence length="373" mass="38492">MTRKVLLTLAAPLALAGCLPAFQPGAPVLHDISLFSAEGGVLYGYVYGEGTELEVGGRTLELTAGTADDPLAVPGALLVGGEPYLSQSLPPLEPFPFTATRAPFSSDLVISVSRDLSGALYYDGERWFTLLGEARAGYRSRVVPRTRLGGLYGLGELTREEAAVFEAALAARGPLVVAALDEAGARTRQIGGLGGYRNTVLAVQEGVAVASVPEAADSAEDEGAGEDVDKGQQALSWEVLASGSQAAGGDGVTLEVATSQSEFEGLWRRAYGNLTSPPPLPQVDFSQGGVAAAFLGTRPTGGYSVDVRAVREEGSAVVVELVITEPAPGALTTQALTHPWVMVAIRGAELGEVWFRDAASGALLGVARALGGK</sequence>
<feature type="signal peptide" evidence="1">
    <location>
        <begin position="1"/>
        <end position="21"/>
    </location>
</feature>
<protein>
    <recommendedName>
        <fullName evidence="2">PrcB C-terminal domain-containing protein</fullName>
    </recommendedName>
</protein>
<feature type="chain" id="PRO_5003094176" description="PrcB C-terminal domain-containing protein" evidence="1">
    <location>
        <begin position="22"/>
        <end position="373"/>
    </location>
</feature>
<dbReference type="OrthoDB" id="65463at2"/>
<gene>
    <name evidence="3" type="ordered locus">Trad_2346</name>
</gene>
<name>D7CSN5_TRURR</name>
<dbReference type="Proteomes" id="UP000000379">
    <property type="component" value="Chromosome"/>
</dbReference>
<evidence type="ECO:0000313" key="4">
    <source>
        <dbReference type="Proteomes" id="UP000000379"/>
    </source>
</evidence>
<evidence type="ECO:0000256" key="1">
    <source>
        <dbReference type="SAM" id="SignalP"/>
    </source>
</evidence>
<evidence type="ECO:0000259" key="2">
    <source>
        <dbReference type="Pfam" id="PF14343"/>
    </source>
</evidence>
<keyword evidence="4" id="KW-1185">Reference proteome</keyword>
<dbReference type="Pfam" id="PF14343">
    <property type="entry name" value="PrcB_C"/>
    <property type="match status" value="1"/>
</dbReference>
<keyword evidence="1" id="KW-0732">Signal</keyword>
<organism evidence="3 4">
    <name type="scientific">Truepera radiovictrix (strain DSM 17093 / CIP 108686 / LMG 22925 / RQ-24)</name>
    <dbReference type="NCBI Taxonomy" id="649638"/>
    <lineage>
        <taxon>Bacteria</taxon>
        <taxon>Thermotogati</taxon>
        <taxon>Deinococcota</taxon>
        <taxon>Deinococci</taxon>
        <taxon>Trueperales</taxon>
        <taxon>Trueperaceae</taxon>
        <taxon>Truepera</taxon>
    </lineage>
</organism>
<reference evidence="4" key="1">
    <citation type="submission" date="2010-05" db="EMBL/GenBank/DDBJ databases">
        <title>The complete genome of Truepera radiovictris DSM 17093.</title>
        <authorList>
            <consortium name="US DOE Joint Genome Institute (JGI-PGF)"/>
            <person name="Lucas S."/>
            <person name="Copeland A."/>
            <person name="Lapidus A."/>
            <person name="Glavina del Rio T."/>
            <person name="Dalin E."/>
            <person name="Tice H."/>
            <person name="Bruce D."/>
            <person name="Goodwin L."/>
            <person name="Pitluck S."/>
            <person name="Kyrpides N."/>
            <person name="Mavromatis K."/>
            <person name="Ovchinnikova G."/>
            <person name="Munk A.C."/>
            <person name="Detter J.C."/>
            <person name="Han C."/>
            <person name="Tapia R."/>
            <person name="Land M."/>
            <person name="Hauser L."/>
            <person name="Markowitz V."/>
            <person name="Cheng J.-F."/>
            <person name="Hugenholtz P."/>
            <person name="Woyke T."/>
            <person name="Wu D."/>
            <person name="Tindall B."/>
            <person name="Pomrenke H.G."/>
            <person name="Brambilla E."/>
            <person name="Klenk H.-P."/>
            <person name="Eisen J.A."/>
        </authorList>
    </citation>
    <scope>NUCLEOTIDE SEQUENCE [LARGE SCALE GENOMIC DNA]</scope>
    <source>
        <strain evidence="4">DSM 17093 / CIP 108686 / LMG 22925 / RQ-24</strain>
    </source>
</reference>
<reference evidence="3 4" key="2">
    <citation type="journal article" date="2011" name="Stand. Genomic Sci.">
        <title>Complete genome sequence of Truepera radiovictrix type strain (RQ-24).</title>
        <authorList>
            <person name="Ivanova N."/>
            <person name="Rohde C."/>
            <person name="Munk C."/>
            <person name="Nolan M."/>
            <person name="Lucas S."/>
            <person name="Del Rio T.G."/>
            <person name="Tice H."/>
            <person name="Deshpande S."/>
            <person name="Cheng J.F."/>
            <person name="Tapia R."/>
            <person name="Han C."/>
            <person name="Goodwin L."/>
            <person name="Pitluck S."/>
            <person name="Liolios K."/>
            <person name="Mavromatis K."/>
            <person name="Mikhailova N."/>
            <person name="Pati A."/>
            <person name="Chen A."/>
            <person name="Palaniappan K."/>
            <person name="Land M."/>
            <person name="Hauser L."/>
            <person name="Chang Y.J."/>
            <person name="Jeffries C.D."/>
            <person name="Brambilla E."/>
            <person name="Rohde M."/>
            <person name="Goker M."/>
            <person name="Tindall B.J."/>
            <person name="Woyke T."/>
            <person name="Bristow J."/>
            <person name="Eisen J.A."/>
            <person name="Markowitz V."/>
            <person name="Hugenholtz P."/>
            <person name="Kyrpides N.C."/>
            <person name="Klenk H.P."/>
            <person name="Lapidus A."/>
        </authorList>
    </citation>
    <scope>NUCLEOTIDE SEQUENCE [LARGE SCALE GENOMIC DNA]</scope>
    <source>
        <strain evidence="4">DSM 17093 / CIP 108686 / LMG 22925 / RQ-24</strain>
    </source>
</reference>
<dbReference type="AlphaFoldDB" id="D7CSN5"/>
<accession>D7CSN5</accession>
<dbReference type="PROSITE" id="PS51257">
    <property type="entry name" value="PROKAR_LIPOPROTEIN"/>
    <property type="match status" value="1"/>
</dbReference>
<dbReference type="HOGENOM" id="CLU_697793_0_0_0"/>
<dbReference type="EMBL" id="CP002049">
    <property type="protein sequence ID" value="ADI15455.1"/>
    <property type="molecule type" value="Genomic_DNA"/>
</dbReference>
<evidence type="ECO:0000313" key="3">
    <source>
        <dbReference type="EMBL" id="ADI15455.1"/>
    </source>
</evidence>
<dbReference type="InterPro" id="IPR025748">
    <property type="entry name" value="PrcB_C_dom"/>
</dbReference>
<feature type="domain" description="PrcB C-terminal" evidence="2">
    <location>
        <begin position="291"/>
        <end position="345"/>
    </location>
</feature>
<dbReference type="RefSeq" id="WP_013178818.1">
    <property type="nucleotide sequence ID" value="NC_014221.1"/>
</dbReference>
<dbReference type="eggNOG" id="ENOG5033AUW">
    <property type="taxonomic scope" value="Bacteria"/>
</dbReference>